<keyword evidence="2" id="KW-0472">Membrane</keyword>
<organism evidence="4">
    <name type="scientific">Jahnella sp. MSr9139</name>
    <dbReference type="NCBI Taxonomy" id="1434086"/>
    <lineage>
        <taxon>Bacteria</taxon>
        <taxon>Pseudomonadati</taxon>
        <taxon>Myxococcota</taxon>
        <taxon>Polyangia</taxon>
        <taxon>Polyangiales</taxon>
        <taxon>Polyangiaceae</taxon>
        <taxon>Jahnella</taxon>
    </lineage>
</organism>
<protein>
    <submittedName>
        <fullName evidence="4">Uncharacterized protein</fullName>
    </submittedName>
</protein>
<evidence type="ECO:0000256" key="2">
    <source>
        <dbReference type="SAM" id="Phobius"/>
    </source>
</evidence>
<evidence type="ECO:0000313" key="4">
    <source>
        <dbReference type="EMBL" id="AYM52938.1"/>
    </source>
</evidence>
<feature type="chain" id="PRO_5019428176" evidence="3">
    <location>
        <begin position="24"/>
        <end position="264"/>
    </location>
</feature>
<reference evidence="4" key="1">
    <citation type="journal article" date="2018" name="J. Ind. Microbiol. Biotechnol.">
        <title>Genome mining reveals uncommon alkylpyrones as type III PKS products from myxobacteria.</title>
        <authorList>
            <person name="Hug J.J."/>
            <person name="Panter F."/>
            <person name="Krug D."/>
            <person name="Muller R."/>
        </authorList>
    </citation>
    <scope>NUCLEOTIDE SEQUENCE</scope>
    <source>
        <strain evidence="4">MSr9139</strain>
    </source>
</reference>
<dbReference type="NCBIfam" id="NF043005">
    <property type="entry name" value="sce4755_fam"/>
    <property type="match status" value="1"/>
</dbReference>
<proteinExistence type="predicted"/>
<feature type="transmembrane region" description="Helical" evidence="2">
    <location>
        <begin position="237"/>
        <end position="257"/>
    </location>
</feature>
<dbReference type="AlphaFoldDB" id="A0A3S7UW12"/>
<name>A0A3S7UW12_9BACT</name>
<feature type="region of interest" description="Disordered" evidence="1">
    <location>
        <begin position="174"/>
        <end position="235"/>
    </location>
</feature>
<keyword evidence="3" id="KW-0732">Signal</keyword>
<evidence type="ECO:0000256" key="1">
    <source>
        <dbReference type="SAM" id="MobiDB-lite"/>
    </source>
</evidence>
<feature type="compositionally biased region" description="Gly residues" evidence="1">
    <location>
        <begin position="174"/>
        <end position="196"/>
    </location>
</feature>
<dbReference type="EMBL" id="MH908889">
    <property type="protein sequence ID" value="AYM52938.1"/>
    <property type="molecule type" value="Genomic_DNA"/>
</dbReference>
<feature type="signal peptide" evidence="3">
    <location>
        <begin position="1"/>
        <end position="23"/>
    </location>
</feature>
<keyword evidence="2" id="KW-1133">Transmembrane helix</keyword>
<feature type="compositionally biased region" description="Low complexity" evidence="1">
    <location>
        <begin position="197"/>
        <end position="209"/>
    </location>
</feature>
<keyword evidence="2" id="KW-0812">Transmembrane</keyword>
<sequence>MNRLLIGSFAFAAALSAAAVAQAHINMLNPTPRHDSATGDQKAGPCGVAGSTRGSVIATFQPGEAITIEWDETIDHTGHYRVLFAEDGQDFPNPANGADVCTPGTELAPGIHCLADNIPDQAGGPNYTQPITLPNISCNNCTLQLIQWMSDKEDDGIPNNEIYFECVDVTLGDGSSGQGGGSSSSSSGTGGGGQGGSPTTSSSSSSSSSGNGGSGANPDAPLAQPEDSTCSYRAGSVSGGLTPAAAVAALGLLAFAARRRRSGR</sequence>
<accession>A0A3S7UW12</accession>
<evidence type="ECO:0000256" key="3">
    <source>
        <dbReference type="SAM" id="SignalP"/>
    </source>
</evidence>